<feature type="non-terminal residue" evidence="1">
    <location>
        <position position="1"/>
    </location>
</feature>
<dbReference type="Proteomes" id="UP000307440">
    <property type="component" value="Unassembled WGS sequence"/>
</dbReference>
<sequence>LRRLMCNAFNRRIELGLPSDAPAIIEDFEELQARQKVYEEPPGWERRAQPLRENVFIPNGEGSELDE</sequence>
<dbReference type="AlphaFoldDB" id="A0A5C3KWU6"/>
<evidence type="ECO:0000313" key="1">
    <source>
        <dbReference type="EMBL" id="TFK24922.1"/>
    </source>
</evidence>
<dbReference type="OrthoDB" id="5422293at2759"/>
<protein>
    <submittedName>
        <fullName evidence="1">Uncharacterized protein</fullName>
    </submittedName>
</protein>
<gene>
    <name evidence="1" type="ORF">FA15DRAFT_575941</name>
</gene>
<reference evidence="1 2" key="1">
    <citation type="journal article" date="2019" name="Nat. Ecol. Evol.">
        <title>Megaphylogeny resolves global patterns of mushroom evolution.</title>
        <authorList>
            <person name="Varga T."/>
            <person name="Krizsan K."/>
            <person name="Foldi C."/>
            <person name="Dima B."/>
            <person name="Sanchez-Garcia M."/>
            <person name="Sanchez-Ramirez S."/>
            <person name="Szollosi G.J."/>
            <person name="Szarkandi J.G."/>
            <person name="Papp V."/>
            <person name="Albert L."/>
            <person name="Andreopoulos W."/>
            <person name="Angelini C."/>
            <person name="Antonin V."/>
            <person name="Barry K.W."/>
            <person name="Bougher N.L."/>
            <person name="Buchanan P."/>
            <person name="Buyck B."/>
            <person name="Bense V."/>
            <person name="Catcheside P."/>
            <person name="Chovatia M."/>
            <person name="Cooper J."/>
            <person name="Damon W."/>
            <person name="Desjardin D."/>
            <person name="Finy P."/>
            <person name="Geml J."/>
            <person name="Haridas S."/>
            <person name="Hughes K."/>
            <person name="Justo A."/>
            <person name="Karasinski D."/>
            <person name="Kautmanova I."/>
            <person name="Kiss B."/>
            <person name="Kocsube S."/>
            <person name="Kotiranta H."/>
            <person name="LaButti K.M."/>
            <person name="Lechner B.E."/>
            <person name="Liimatainen K."/>
            <person name="Lipzen A."/>
            <person name="Lukacs Z."/>
            <person name="Mihaltcheva S."/>
            <person name="Morgado L.N."/>
            <person name="Niskanen T."/>
            <person name="Noordeloos M.E."/>
            <person name="Ohm R.A."/>
            <person name="Ortiz-Santana B."/>
            <person name="Ovrebo C."/>
            <person name="Racz N."/>
            <person name="Riley R."/>
            <person name="Savchenko A."/>
            <person name="Shiryaev A."/>
            <person name="Soop K."/>
            <person name="Spirin V."/>
            <person name="Szebenyi C."/>
            <person name="Tomsovsky M."/>
            <person name="Tulloss R.E."/>
            <person name="Uehling J."/>
            <person name="Grigoriev I.V."/>
            <person name="Vagvolgyi C."/>
            <person name="Papp T."/>
            <person name="Martin F.M."/>
            <person name="Miettinen O."/>
            <person name="Hibbett D.S."/>
            <person name="Nagy L.G."/>
        </authorList>
    </citation>
    <scope>NUCLEOTIDE SEQUENCE [LARGE SCALE GENOMIC DNA]</scope>
    <source>
        <strain evidence="1 2">CBS 121175</strain>
    </source>
</reference>
<evidence type="ECO:0000313" key="2">
    <source>
        <dbReference type="Proteomes" id="UP000307440"/>
    </source>
</evidence>
<accession>A0A5C3KWU6</accession>
<name>A0A5C3KWU6_COPMA</name>
<feature type="non-terminal residue" evidence="1">
    <location>
        <position position="67"/>
    </location>
</feature>
<keyword evidence="2" id="KW-1185">Reference proteome</keyword>
<dbReference type="EMBL" id="ML210192">
    <property type="protein sequence ID" value="TFK24922.1"/>
    <property type="molecule type" value="Genomic_DNA"/>
</dbReference>
<proteinExistence type="predicted"/>
<organism evidence="1 2">
    <name type="scientific">Coprinopsis marcescibilis</name>
    <name type="common">Agaric fungus</name>
    <name type="synonym">Psathyrella marcescibilis</name>
    <dbReference type="NCBI Taxonomy" id="230819"/>
    <lineage>
        <taxon>Eukaryota</taxon>
        <taxon>Fungi</taxon>
        <taxon>Dikarya</taxon>
        <taxon>Basidiomycota</taxon>
        <taxon>Agaricomycotina</taxon>
        <taxon>Agaricomycetes</taxon>
        <taxon>Agaricomycetidae</taxon>
        <taxon>Agaricales</taxon>
        <taxon>Agaricineae</taxon>
        <taxon>Psathyrellaceae</taxon>
        <taxon>Coprinopsis</taxon>
    </lineage>
</organism>